<feature type="domain" description="F-box" evidence="1">
    <location>
        <begin position="7"/>
        <end position="41"/>
    </location>
</feature>
<sequence>MVIIPPWTDLPDELLSDISKRLDTNPLDILSFRSVCHSWLSSSPFSLSYSPQSLFSPLPLITPSPPDPLLHRYAIPNSNASLLSGTAIFALRPQFDPDDTPSCMANAWVLFLDQPKIDKVSIRKPFSQSPYSRPMNFPNSIDLLKYRITELGRFYNLTNLPEDGGGKVSKPRDWLGDVLKVVLISNGDDFAVVVLSHEGKLGFIRLGFGDSFENLNAETDWEIIHDGRGFRFDDIVELKGRVLGIDRRGRMSERVKTLLTELNRLDMRIPRNPERLEVLTPPLLPPFIPMYEVKVNALHPKRKMVALEKLKKVCYVNKMVLQAREIDKLLKRIEKISVSWKQHCKSANLQNRVGTALLAKEESCASLESFRIVQNAIKHGKSKFDLLSLEVKIHTCLLQLEEDTTEAKGTLNPALFLLYSWLGWEHKVV</sequence>
<keyword evidence="3" id="KW-1185">Reference proteome</keyword>
<evidence type="ECO:0000259" key="1">
    <source>
        <dbReference type="Pfam" id="PF00646"/>
    </source>
</evidence>
<proteinExistence type="predicted"/>
<dbReference type="SUPFAM" id="SSF81383">
    <property type="entry name" value="F-box domain"/>
    <property type="match status" value="1"/>
</dbReference>
<name>A0A803MHF6_CHEQI</name>
<dbReference type="Pfam" id="PF00646">
    <property type="entry name" value="F-box"/>
    <property type="match status" value="1"/>
</dbReference>
<evidence type="ECO:0000313" key="3">
    <source>
        <dbReference type="Proteomes" id="UP000596660"/>
    </source>
</evidence>
<dbReference type="AlphaFoldDB" id="A0A803MHF6"/>
<dbReference type="PANTHER" id="PTHR47123">
    <property type="entry name" value="F-BOX PROTEIN SKIP23"/>
    <property type="match status" value="1"/>
</dbReference>
<dbReference type="InterPro" id="IPR036047">
    <property type="entry name" value="F-box-like_dom_sf"/>
</dbReference>
<dbReference type="Gene3D" id="1.20.1280.50">
    <property type="match status" value="1"/>
</dbReference>
<dbReference type="Proteomes" id="UP000596660">
    <property type="component" value="Unplaced"/>
</dbReference>
<reference evidence="2" key="2">
    <citation type="submission" date="2021-03" db="UniProtKB">
        <authorList>
            <consortium name="EnsemblPlants"/>
        </authorList>
    </citation>
    <scope>IDENTIFICATION</scope>
</reference>
<accession>A0A803MHF6</accession>
<protein>
    <recommendedName>
        <fullName evidence="1">F-box domain-containing protein</fullName>
    </recommendedName>
</protein>
<dbReference type="InterPro" id="IPR051304">
    <property type="entry name" value="SCF_F-box_domain"/>
</dbReference>
<evidence type="ECO:0000313" key="2">
    <source>
        <dbReference type="EnsemblPlants" id="AUR62029408-RA:cds"/>
    </source>
</evidence>
<dbReference type="EnsemblPlants" id="AUR62029408-RA">
    <property type="protein sequence ID" value="AUR62029408-RA:cds"/>
    <property type="gene ID" value="AUR62029408"/>
</dbReference>
<dbReference type="Gramene" id="AUR62029408-RA">
    <property type="protein sequence ID" value="AUR62029408-RA:cds"/>
    <property type="gene ID" value="AUR62029408"/>
</dbReference>
<dbReference type="PANTHER" id="PTHR47123:SF6">
    <property type="entry name" value="F-BOX PROTEIN SKIP23-LIKE ISOFORM X1"/>
    <property type="match status" value="1"/>
</dbReference>
<organism evidence="2 3">
    <name type="scientific">Chenopodium quinoa</name>
    <name type="common">Quinoa</name>
    <dbReference type="NCBI Taxonomy" id="63459"/>
    <lineage>
        <taxon>Eukaryota</taxon>
        <taxon>Viridiplantae</taxon>
        <taxon>Streptophyta</taxon>
        <taxon>Embryophyta</taxon>
        <taxon>Tracheophyta</taxon>
        <taxon>Spermatophyta</taxon>
        <taxon>Magnoliopsida</taxon>
        <taxon>eudicotyledons</taxon>
        <taxon>Gunneridae</taxon>
        <taxon>Pentapetalae</taxon>
        <taxon>Caryophyllales</taxon>
        <taxon>Chenopodiaceae</taxon>
        <taxon>Chenopodioideae</taxon>
        <taxon>Atripliceae</taxon>
        <taxon>Chenopodium</taxon>
    </lineage>
</organism>
<reference evidence="2" key="1">
    <citation type="journal article" date="2017" name="Nature">
        <title>The genome of Chenopodium quinoa.</title>
        <authorList>
            <person name="Jarvis D.E."/>
            <person name="Ho Y.S."/>
            <person name="Lightfoot D.J."/>
            <person name="Schmoeckel S.M."/>
            <person name="Li B."/>
            <person name="Borm T.J.A."/>
            <person name="Ohyanagi H."/>
            <person name="Mineta K."/>
            <person name="Michell C.T."/>
            <person name="Saber N."/>
            <person name="Kharbatia N.M."/>
            <person name="Rupper R.R."/>
            <person name="Sharp A.R."/>
            <person name="Dally N."/>
            <person name="Boughton B.A."/>
            <person name="Woo Y.H."/>
            <person name="Gao G."/>
            <person name="Schijlen E.G.W.M."/>
            <person name="Guo X."/>
            <person name="Momin A.A."/>
            <person name="Negrao S."/>
            <person name="Al-Babili S."/>
            <person name="Gehring C."/>
            <person name="Roessner U."/>
            <person name="Jung C."/>
            <person name="Murphy K."/>
            <person name="Arold S.T."/>
            <person name="Gojobori T."/>
            <person name="van der Linden C.G."/>
            <person name="van Loo E.N."/>
            <person name="Jellen E.N."/>
            <person name="Maughan P.J."/>
            <person name="Tester M."/>
        </authorList>
    </citation>
    <scope>NUCLEOTIDE SEQUENCE [LARGE SCALE GENOMIC DNA]</scope>
    <source>
        <strain evidence="2">cv. PI 614886</strain>
    </source>
</reference>
<dbReference type="InterPro" id="IPR001810">
    <property type="entry name" value="F-box_dom"/>
</dbReference>